<reference evidence="1 2" key="1">
    <citation type="submission" date="2020-09" db="EMBL/GenBank/DDBJ databases">
        <title>De no assembly of potato wild relative species, Solanum commersonii.</title>
        <authorList>
            <person name="Cho K."/>
        </authorList>
    </citation>
    <scope>NUCLEOTIDE SEQUENCE [LARGE SCALE GENOMIC DNA]</scope>
    <source>
        <strain evidence="1">LZ3.2</strain>
        <tissue evidence="1">Leaf</tissue>
    </source>
</reference>
<sequence length="104" mass="11507">MTTLIPVSCWNVGIRVDKINWGLYFLTLKRTFHGCCTFLDASLASTRSFNSALTFELGVLSRNKDEIKMTSAGTAAPPKLTLQPQPAEILLVRKLTILAIKIPK</sequence>
<dbReference type="AlphaFoldDB" id="A0A9J5ZVV1"/>
<evidence type="ECO:0000313" key="1">
    <source>
        <dbReference type="EMBL" id="KAG5616098.1"/>
    </source>
</evidence>
<organism evidence="1 2">
    <name type="scientific">Solanum commersonii</name>
    <name type="common">Commerson's wild potato</name>
    <name type="synonym">Commerson's nightshade</name>
    <dbReference type="NCBI Taxonomy" id="4109"/>
    <lineage>
        <taxon>Eukaryota</taxon>
        <taxon>Viridiplantae</taxon>
        <taxon>Streptophyta</taxon>
        <taxon>Embryophyta</taxon>
        <taxon>Tracheophyta</taxon>
        <taxon>Spermatophyta</taxon>
        <taxon>Magnoliopsida</taxon>
        <taxon>eudicotyledons</taxon>
        <taxon>Gunneridae</taxon>
        <taxon>Pentapetalae</taxon>
        <taxon>asterids</taxon>
        <taxon>lamiids</taxon>
        <taxon>Solanales</taxon>
        <taxon>Solanaceae</taxon>
        <taxon>Solanoideae</taxon>
        <taxon>Solaneae</taxon>
        <taxon>Solanum</taxon>
    </lineage>
</organism>
<comment type="caution">
    <text evidence="1">The sequence shown here is derived from an EMBL/GenBank/DDBJ whole genome shotgun (WGS) entry which is preliminary data.</text>
</comment>
<proteinExistence type="predicted"/>
<dbReference type="Proteomes" id="UP000824120">
    <property type="component" value="Chromosome 3"/>
</dbReference>
<gene>
    <name evidence="1" type="ORF">H5410_015922</name>
</gene>
<name>A0A9J5ZVV1_SOLCO</name>
<feature type="non-terminal residue" evidence="1">
    <location>
        <position position="1"/>
    </location>
</feature>
<evidence type="ECO:0000313" key="2">
    <source>
        <dbReference type="Proteomes" id="UP000824120"/>
    </source>
</evidence>
<keyword evidence="2" id="KW-1185">Reference proteome</keyword>
<protein>
    <submittedName>
        <fullName evidence="1">Uncharacterized protein</fullName>
    </submittedName>
</protein>
<accession>A0A9J5ZVV1</accession>
<dbReference type="EMBL" id="JACXVP010000003">
    <property type="protein sequence ID" value="KAG5616098.1"/>
    <property type="molecule type" value="Genomic_DNA"/>
</dbReference>